<evidence type="ECO:0000313" key="1">
    <source>
        <dbReference type="EMBL" id="QDJ96751.1"/>
    </source>
</evidence>
<name>A0A514TUQ1_9CAUD</name>
<keyword evidence="2" id="KW-1185">Reference proteome</keyword>
<accession>A0A514TUQ1</accession>
<evidence type="ECO:0000313" key="2">
    <source>
        <dbReference type="Proteomes" id="UP000317703"/>
    </source>
</evidence>
<protein>
    <submittedName>
        <fullName evidence="1">Uncharacterized protein</fullName>
    </submittedName>
</protein>
<dbReference type="EMBL" id="MN032614">
    <property type="protein sequence ID" value="QDJ96751.1"/>
    <property type="molecule type" value="Genomic_DNA"/>
</dbReference>
<reference evidence="1" key="1">
    <citation type="submission" date="2019-06" db="EMBL/GenBank/DDBJ databases">
        <title>Complete genome sequence of Aeromonas hydrophila bacteriophage PS1.</title>
        <authorList>
            <person name="Rai S."/>
            <person name="Tyagi A."/>
            <person name="Kumar N."/>
            <person name="Singh N."/>
        </authorList>
    </citation>
    <scope>NUCLEOTIDE SEQUENCE [LARGE SCALE GENOMIC DNA]</scope>
</reference>
<organism evidence="1 2">
    <name type="scientific">Aeromonas phage PS1</name>
    <dbReference type="NCBI Taxonomy" id="2591406"/>
    <lineage>
        <taxon>Viruses</taxon>
        <taxon>Duplodnaviria</taxon>
        <taxon>Heunggongvirae</taxon>
        <taxon>Uroviricota</taxon>
        <taxon>Caudoviricetes</taxon>
        <taxon>Chimalliviridae</taxon>
        <taxon>Ferozepurvirus</taxon>
        <taxon>Ferozepurvirus PS1</taxon>
    </lineage>
</organism>
<proteinExistence type="predicted"/>
<gene>
    <name evidence="1" type="ORF">PS1_0240</name>
</gene>
<sequence>MSKANAFAKSMESSIAELVKNATIHKDTHHVAFATPTLPKGITAESLTLHNDFVNQVSVAAEAALSEIAIAQYPDTKVTEWDTKLSLAPGIDITAAAVLKSTVGEETMYGITDLCVDHVFNEELSSWYSEFQTVNQDRVKKLFD</sequence>
<dbReference type="Proteomes" id="UP000317703">
    <property type="component" value="Segment"/>
</dbReference>